<dbReference type="Proteomes" id="UP000091967">
    <property type="component" value="Unassembled WGS sequence"/>
</dbReference>
<evidence type="ECO:0000313" key="2">
    <source>
        <dbReference type="EMBL" id="OBS24923.1"/>
    </source>
</evidence>
<name>A0A1B8AWL3_FUSPO</name>
<protein>
    <recommendedName>
        <fullName evidence="4">Major facilitator superfamily (MFS) profile domain-containing protein</fullName>
    </recommendedName>
</protein>
<dbReference type="EMBL" id="LYXU01000002">
    <property type="protein sequence ID" value="OBS24923.1"/>
    <property type="molecule type" value="Genomic_DNA"/>
</dbReference>
<feature type="chain" id="PRO_5008603313" description="Major facilitator superfamily (MFS) profile domain-containing protein" evidence="1">
    <location>
        <begin position="50"/>
        <end position="70"/>
    </location>
</feature>
<evidence type="ECO:0000256" key="1">
    <source>
        <dbReference type="SAM" id="SignalP"/>
    </source>
</evidence>
<proteinExistence type="predicted"/>
<dbReference type="AlphaFoldDB" id="A0A1B8AWL3"/>
<comment type="caution">
    <text evidence="2">The sequence shown here is derived from an EMBL/GenBank/DDBJ whole genome shotgun (WGS) entry which is preliminary data.</text>
</comment>
<evidence type="ECO:0000313" key="3">
    <source>
        <dbReference type="Proteomes" id="UP000091967"/>
    </source>
</evidence>
<evidence type="ECO:0008006" key="4">
    <source>
        <dbReference type="Google" id="ProtNLM"/>
    </source>
</evidence>
<reference evidence="2 3" key="1">
    <citation type="submission" date="2016-06" db="EMBL/GenBank/DDBJ databases">
        <title>Living apart together: crosstalk between the core and supernumerary genomes in a fungal plant pathogen.</title>
        <authorList>
            <person name="Vanheule A."/>
            <person name="Audenaert K."/>
            <person name="Warris S."/>
            <person name="Van De Geest H."/>
            <person name="Schijlen E."/>
            <person name="Hofte M."/>
            <person name="De Saeger S."/>
            <person name="Haesaert G."/>
            <person name="Waalwijk C."/>
            <person name="Van Der Lee T."/>
        </authorList>
    </citation>
    <scope>NUCLEOTIDE SEQUENCE [LARGE SCALE GENOMIC DNA]</scope>
    <source>
        <strain evidence="2 3">2516</strain>
    </source>
</reference>
<accession>A0A1B8AWL3</accession>
<keyword evidence="3" id="KW-1185">Reference proteome</keyword>
<gene>
    <name evidence="2" type="ORF">FPOA_05459</name>
</gene>
<keyword evidence="1" id="KW-0732">Signal</keyword>
<organism evidence="2 3">
    <name type="scientific">Fusarium poae</name>
    <dbReference type="NCBI Taxonomy" id="36050"/>
    <lineage>
        <taxon>Eukaryota</taxon>
        <taxon>Fungi</taxon>
        <taxon>Dikarya</taxon>
        <taxon>Ascomycota</taxon>
        <taxon>Pezizomycotina</taxon>
        <taxon>Sordariomycetes</taxon>
        <taxon>Hypocreomycetidae</taxon>
        <taxon>Hypocreales</taxon>
        <taxon>Nectriaceae</taxon>
        <taxon>Fusarium</taxon>
    </lineage>
</organism>
<sequence length="70" mass="7496">MGSPTNNKGAAAAVGTDLAAVLPDDQRPWWRVPHLLKLNLLLLVPLVSSGDIGYDGSMMNGLQTLPQWRG</sequence>
<feature type="signal peptide" evidence="1">
    <location>
        <begin position="1"/>
        <end position="49"/>
    </location>
</feature>